<dbReference type="InterPro" id="IPR016181">
    <property type="entry name" value="Acyl_CoA_acyltransferase"/>
</dbReference>
<dbReference type="Proteomes" id="UP000399805">
    <property type="component" value="Unassembled WGS sequence"/>
</dbReference>
<evidence type="ECO:0000259" key="1">
    <source>
        <dbReference type="PROSITE" id="PS51186"/>
    </source>
</evidence>
<dbReference type="EMBL" id="CABVGP010000001">
    <property type="protein sequence ID" value="VVJ16371.1"/>
    <property type="molecule type" value="Genomic_DNA"/>
</dbReference>
<name>A0A6I8LH11_9PSEU</name>
<dbReference type="CDD" id="cd04301">
    <property type="entry name" value="NAT_SF"/>
    <property type="match status" value="1"/>
</dbReference>
<dbReference type="SUPFAM" id="SSF55729">
    <property type="entry name" value="Acyl-CoA N-acyltransferases (Nat)"/>
    <property type="match status" value="1"/>
</dbReference>
<dbReference type="Gene3D" id="3.40.630.30">
    <property type="match status" value="1"/>
</dbReference>
<reference evidence="2 3" key="1">
    <citation type="submission" date="2019-09" db="EMBL/GenBank/DDBJ databases">
        <authorList>
            <person name="Leyn A S."/>
        </authorList>
    </citation>
    <scope>NUCLEOTIDE SEQUENCE [LARGE SCALE GENOMIC DNA]</scope>
    <source>
        <strain evidence="2">AA231_1</strain>
    </source>
</reference>
<dbReference type="Pfam" id="PF00583">
    <property type="entry name" value="Acetyltransf_1"/>
    <property type="match status" value="1"/>
</dbReference>
<evidence type="ECO:0000313" key="3">
    <source>
        <dbReference type="Proteomes" id="UP000399805"/>
    </source>
</evidence>
<organism evidence="2 3">
    <name type="scientific">Amycolatopsis camponoti</name>
    <dbReference type="NCBI Taxonomy" id="2606593"/>
    <lineage>
        <taxon>Bacteria</taxon>
        <taxon>Bacillati</taxon>
        <taxon>Actinomycetota</taxon>
        <taxon>Actinomycetes</taxon>
        <taxon>Pseudonocardiales</taxon>
        <taxon>Pseudonocardiaceae</taxon>
        <taxon>Amycolatopsis</taxon>
    </lineage>
</organism>
<dbReference type="GO" id="GO:0016747">
    <property type="term" value="F:acyltransferase activity, transferring groups other than amino-acyl groups"/>
    <property type="evidence" value="ECO:0007669"/>
    <property type="project" value="InterPro"/>
</dbReference>
<dbReference type="RefSeq" id="WP_230862380.1">
    <property type="nucleotide sequence ID" value="NZ_CABVGP010000001.1"/>
</dbReference>
<dbReference type="PROSITE" id="PS51186">
    <property type="entry name" value="GNAT"/>
    <property type="match status" value="1"/>
</dbReference>
<accession>A0A6I8LH11</accession>
<proteinExistence type="predicted"/>
<gene>
    <name evidence="2" type="ORF">AA23TX_01392</name>
</gene>
<dbReference type="InterPro" id="IPR000182">
    <property type="entry name" value="GNAT_dom"/>
</dbReference>
<feature type="domain" description="N-acetyltransferase" evidence="1">
    <location>
        <begin position="103"/>
        <end position="241"/>
    </location>
</feature>
<dbReference type="AlphaFoldDB" id="A0A6I8LH11"/>
<keyword evidence="3" id="KW-1185">Reference proteome</keyword>
<evidence type="ECO:0000313" key="2">
    <source>
        <dbReference type="EMBL" id="VVJ16371.1"/>
    </source>
</evidence>
<protein>
    <recommendedName>
        <fullName evidence="1">N-acetyltransferase domain-containing protein</fullName>
    </recommendedName>
</protein>
<sequence>MDSAQLLTAESALHRRAVLAGEAASAAKVPGRFRAWERTGLLAVLATDPALAYLSTVTGVTPETLPEVAGLLRSPEWDGIRPAVVAPAGLPVPGLAPAGDRFLAVRRLEPGSAPPPETVDAEVFLRVLLAGFEVSGPIAEYMAAEHRLPIMRRFLLREGETPIAAAGMTIDAGVAILGAASTLPEHRGRGAQPKLLRRRLEAAAAEGCTLAVATARPGSPSVANLERAGFRLHRRTAWTKP</sequence>